<dbReference type="AlphaFoldDB" id="A0A248KF45"/>
<evidence type="ECO:0000313" key="2">
    <source>
        <dbReference type="Proteomes" id="UP000197991"/>
    </source>
</evidence>
<dbReference type="EMBL" id="CP022120">
    <property type="protein sequence ID" value="ASG56460.1"/>
    <property type="molecule type" value="Genomic_DNA"/>
</dbReference>
<evidence type="ECO:0000313" key="1">
    <source>
        <dbReference type="EMBL" id="ASG56460.1"/>
    </source>
</evidence>
<gene>
    <name evidence="1" type="ORF">LFZ56_20705</name>
</gene>
<sequence>MPHVLLRKFYKCIKCRQEYIEKTTMMTAVFHAALRLIAGERLFFRLNPCCAYQPRRPQS</sequence>
<organism evidence="1 2">
    <name type="scientific">Salmonella bongori serovar 66:z41:- str. SA19983605</name>
    <dbReference type="NCBI Taxonomy" id="1243617"/>
    <lineage>
        <taxon>Bacteria</taxon>
        <taxon>Pseudomonadati</taxon>
        <taxon>Pseudomonadota</taxon>
        <taxon>Gammaproteobacteria</taxon>
        <taxon>Enterobacterales</taxon>
        <taxon>Enterobacteriaceae</taxon>
        <taxon>Salmonella</taxon>
    </lineage>
</organism>
<reference evidence="1 2" key="1">
    <citation type="submission" date="2017-06" db="EMBL/GenBank/DDBJ databases">
        <title>Salmonella reference genomes for public health.</title>
        <authorList>
            <person name="Robertson J."/>
            <person name="Yoshida C."/>
            <person name="Gurnik S."/>
            <person name="Nash J."/>
        </authorList>
    </citation>
    <scope>NUCLEOTIDE SEQUENCE [LARGE SCALE GENOMIC DNA]</scope>
    <source>
        <strain evidence="1 2">SA19983605</strain>
    </source>
</reference>
<keyword evidence="2" id="KW-1185">Reference proteome</keyword>
<protein>
    <submittedName>
        <fullName evidence="1">Uncharacterized protein</fullName>
    </submittedName>
</protein>
<name>A0A248KF45_SALBN</name>
<dbReference type="Proteomes" id="UP000197991">
    <property type="component" value="Chromosome"/>
</dbReference>
<accession>A0A248KF45</accession>
<proteinExistence type="predicted"/>